<keyword evidence="1" id="KW-0805">Transcription regulation</keyword>
<dbReference type="InterPro" id="IPR051081">
    <property type="entry name" value="HTH_MetalResp_TranReg"/>
</dbReference>
<dbReference type="PRINTS" id="PR00778">
    <property type="entry name" value="HTHARSR"/>
</dbReference>
<dbReference type="PANTHER" id="PTHR33154:SF33">
    <property type="entry name" value="TRANSCRIPTIONAL REPRESSOR SDPR"/>
    <property type="match status" value="1"/>
</dbReference>
<keyword evidence="3" id="KW-0804">Transcription</keyword>
<dbReference type="NCBIfam" id="NF033788">
    <property type="entry name" value="HTH_metalloreg"/>
    <property type="match status" value="1"/>
</dbReference>
<proteinExistence type="predicted"/>
<dbReference type="PROSITE" id="PS50987">
    <property type="entry name" value="HTH_ARSR_2"/>
    <property type="match status" value="1"/>
</dbReference>
<protein>
    <recommendedName>
        <fullName evidence="4">HTH arsR-type domain-containing protein</fullName>
    </recommendedName>
</protein>
<dbReference type="InterPro" id="IPR036388">
    <property type="entry name" value="WH-like_DNA-bd_sf"/>
</dbReference>
<dbReference type="EMBL" id="MFAQ01000041">
    <property type="protein sequence ID" value="OGD81598.1"/>
    <property type="molecule type" value="Genomic_DNA"/>
</dbReference>
<accession>A0A1F5FPP8</accession>
<dbReference type="PANTHER" id="PTHR33154">
    <property type="entry name" value="TRANSCRIPTIONAL REGULATOR, ARSR FAMILY"/>
    <property type="match status" value="1"/>
</dbReference>
<dbReference type="InterPro" id="IPR001845">
    <property type="entry name" value="HTH_ArsR_DNA-bd_dom"/>
</dbReference>
<dbReference type="InterPro" id="IPR011991">
    <property type="entry name" value="ArsR-like_HTH"/>
</dbReference>
<evidence type="ECO:0000256" key="1">
    <source>
        <dbReference type="ARBA" id="ARBA00023015"/>
    </source>
</evidence>
<dbReference type="SMART" id="SM00418">
    <property type="entry name" value="HTH_ARSR"/>
    <property type="match status" value="1"/>
</dbReference>
<dbReference type="SUPFAM" id="SSF46785">
    <property type="entry name" value="Winged helix' DNA-binding domain"/>
    <property type="match status" value="1"/>
</dbReference>
<dbReference type="GO" id="GO:0003677">
    <property type="term" value="F:DNA binding"/>
    <property type="evidence" value="ECO:0007669"/>
    <property type="project" value="UniProtKB-KW"/>
</dbReference>
<gene>
    <name evidence="5" type="ORF">A2572_04440</name>
</gene>
<dbReference type="Pfam" id="PF01022">
    <property type="entry name" value="HTH_5"/>
    <property type="match status" value="1"/>
</dbReference>
<evidence type="ECO:0000313" key="5">
    <source>
        <dbReference type="EMBL" id="OGD81598.1"/>
    </source>
</evidence>
<organism evidence="5 6">
    <name type="scientific">Candidatus Collierbacteria bacterium RIFOXYD1_FULL_40_9</name>
    <dbReference type="NCBI Taxonomy" id="1817731"/>
    <lineage>
        <taxon>Bacteria</taxon>
        <taxon>Candidatus Collieribacteriota</taxon>
    </lineage>
</organism>
<dbReference type="CDD" id="cd00090">
    <property type="entry name" value="HTH_ARSR"/>
    <property type="match status" value="1"/>
</dbReference>
<name>A0A1F5FPP8_9BACT</name>
<dbReference type="Proteomes" id="UP000179237">
    <property type="component" value="Unassembled WGS sequence"/>
</dbReference>
<evidence type="ECO:0000259" key="4">
    <source>
        <dbReference type="PROSITE" id="PS50987"/>
    </source>
</evidence>
<sequence>MYSGINRMTPEIVAFESKTFKALANSKRLNIIDLLREREMCVSSIATLTNLNQCNVSQHLLILRNANLIYVKKIGKNNFYRIANRAIYDALDLIADTQRNNNKNENK</sequence>
<evidence type="ECO:0000256" key="3">
    <source>
        <dbReference type="ARBA" id="ARBA00023163"/>
    </source>
</evidence>
<comment type="caution">
    <text evidence="5">The sequence shown here is derived from an EMBL/GenBank/DDBJ whole genome shotgun (WGS) entry which is preliminary data.</text>
</comment>
<dbReference type="AlphaFoldDB" id="A0A1F5FPP8"/>
<keyword evidence="2" id="KW-0238">DNA-binding</keyword>
<evidence type="ECO:0000256" key="2">
    <source>
        <dbReference type="ARBA" id="ARBA00023125"/>
    </source>
</evidence>
<dbReference type="InterPro" id="IPR036390">
    <property type="entry name" value="WH_DNA-bd_sf"/>
</dbReference>
<evidence type="ECO:0000313" key="6">
    <source>
        <dbReference type="Proteomes" id="UP000179237"/>
    </source>
</evidence>
<feature type="domain" description="HTH arsR-type" evidence="4">
    <location>
        <begin position="8"/>
        <end position="102"/>
    </location>
</feature>
<dbReference type="GO" id="GO:0003700">
    <property type="term" value="F:DNA-binding transcription factor activity"/>
    <property type="evidence" value="ECO:0007669"/>
    <property type="project" value="InterPro"/>
</dbReference>
<reference evidence="5 6" key="1">
    <citation type="journal article" date="2016" name="Nat. Commun.">
        <title>Thousands of microbial genomes shed light on interconnected biogeochemical processes in an aquifer system.</title>
        <authorList>
            <person name="Anantharaman K."/>
            <person name="Brown C.T."/>
            <person name="Hug L.A."/>
            <person name="Sharon I."/>
            <person name="Castelle C.J."/>
            <person name="Probst A.J."/>
            <person name="Thomas B.C."/>
            <person name="Singh A."/>
            <person name="Wilkins M.J."/>
            <person name="Karaoz U."/>
            <person name="Brodie E.L."/>
            <person name="Williams K.H."/>
            <person name="Hubbard S.S."/>
            <person name="Banfield J.F."/>
        </authorList>
    </citation>
    <scope>NUCLEOTIDE SEQUENCE [LARGE SCALE GENOMIC DNA]</scope>
</reference>
<dbReference type="Gene3D" id="1.10.10.10">
    <property type="entry name" value="Winged helix-like DNA-binding domain superfamily/Winged helix DNA-binding domain"/>
    <property type="match status" value="1"/>
</dbReference>